<accession>A0ABS5RY99</accession>
<dbReference type="EMBL" id="JAFMNX010000004">
    <property type="protein sequence ID" value="MBS9722025.1"/>
    <property type="molecule type" value="Genomic_DNA"/>
</dbReference>
<dbReference type="Proteomes" id="UP001297272">
    <property type="component" value="Unassembled WGS sequence"/>
</dbReference>
<dbReference type="PANTHER" id="PTHR40045">
    <property type="entry name" value="YCGG FAMILY PROTEIN"/>
    <property type="match status" value="1"/>
</dbReference>
<gene>
    <name evidence="1" type="ORF">JYU29_15135</name>
</gene>
<dbReference type="InterPro" id="IPR014988">
    <property type="entry name" value="Uncharacterised_YqcI/YcgG"/>
</dbReference>
<proteinExistence type="predicted"/>
<comment type="caution">
    <text evidence="1">The sequence shown here is derived from an EMBL/GenBank/DDBJ whole genome shotgun (WGS) entry which is preliminary data.</text>
</comment>
<sequence>MASSAEEHLRDFILDPEFPCVGAKSAVQKGRMTVYPARDIRSAWNDVEIQDALMQFAWAYSKDPTLFTSFAVVFEGPDDLSEAEFETALWERVQSLADKDAWRGQKHDPRVSSDPDDPHFSLSFGGEAFFVVGLHPNASRPARRFNQPTMVFNLHDQFEMLRQQNRYEKLRKSILDRDVKLAGDINPMLARHGSISEARQYSGRAVTEDWRCPFGRKAEAELMLEPKPADADNEERS</sequence>
<keyword evidence="2" id="KW-1185">Reference proteome</keyword>
<dbReference type="NCBIfam" id="NF041366">
    <property type="entry name" value="GntA_guanitoxin"/>
    <property type="match status" value="1"/>
</dbReference>
<name>A0ABS5RY99_9HYPH</name>
<dbReference type="Pfam" id="PF08892">
    <property type="entry name" value="YqcI_YcgG"/>
    <property type="match status" value="1"/>
</dbReference>
<protein>
    <submittedName>
        <fullName evidence="1">YqcI/YcgG family protein</fullName>
    </submittedName>
</protein>
<evidence type="ECO:0000313" key="1">
    <source>
        <dbReference type="EMBL" id="MBS9722025.1"/>
    </source>
</evidence>
<dbReference type="PANTHER" id="PTHR40045:SF1">
    <property type="entry name" value="YQCI_YCGG FAMILY PROTEIN"/>
    <property type="match status" value="1"/>
</dbReference>
<reference evidence="1 2" key="1">
    <citation type="submission" date="2021-03" db="EMBL/GenBank/DDBJ databases">
        <title>Tianweitania aestuarii sp. nov., isolated from a tidal flat.</title>
        <authorList>
            <person name="Park S."/>
            <person name="Yoon J.-H."/>
        </authorList>
    </citation>
    <scope>NUCLEOTIDE SEQUENCE [LARGE SCALE GENOMIC DNA]</scope>
    <source>
        <strain evidence="1 2">BSSL-BM11</strain>
    </source>
</reference>
<evidence type="ECO:0000313" key="2">
    <source>
        <dbReference type="Proteomes" id="UP001297272"/>
    </source>
</evidence>
<organism evidence="1 2">
    <name type="scientific">Tianweitania aestuarii</name>
    <dbReference type="NCBI Taxonomy" id="2814886"/>
    <lineage>
        <taxon>Bacteria</taxon>
        <taxon>Pseudomonadati</taxon>
        <taxon>Pseudomonadota</taxon>
        <taxon>Alphaproteobacteria</taxon>
        <taxon>Hyphomicrobiales</taxon>
        <taxon>Phyllobacteriaceae</taxon>
        <taxon>Tianweitania</taxon>
    </lineage>
</organism>